<reference evidence="2 3" key="1">
    <citation type="journal article" date="2013" name="Mar. Genomics">
        <title>Expression of sulfatases in Rhodopirellula baltica and the diversity of sulfatases in the genus Rhodopirellula.</title>
        <authorList>
            <person name="Wegner C.E."/>
            <person name="Richter-Heitmann T."/>
            <person name="Klindworth A."/>
            <person name="Klockow C."/>
            <person name="Richter M."/>
            <person name="Achstetter T."/>
            <person name="Glockner F.O."/>
            <person name="Harder J."/>
        </authorList>
    </citation>
    <scope>NUCLEOTIDE SEQUENCE [LARGE SCALE GENOMIC DNA]</scope>
    <source>
        <strain evidence="2 3">SM1</strain>
    </source>
</reference>
<dbReference type="Proteomes" id="UP000011991">
    <property type="component" value="Unassembled WGS sequence"/>
</dbReference>
<gene>
    <name evidence="2" type="ORF">RMSM_02588</name>
</gene>
<feature type="chain" id="PRO_5004070781" evidence="1">
    <location>
        <begin position="24"/>
        <end position="61"/>
    </location>
</feature>
<protein>
    <submittedName>
        <fullName evidence="2">Secreted protein</fullName>
    </submittedName>
</protein>
<feature type="signal peptide" evidence="1">
    <location>
        <begin position="1"/>
        <end position="23"/>
    </location>
</feature>
<keyword evidence="3" id="KW-1185">Reference proteome</keyword>
<dbReference type="EMBL" id="ANOG01000365">
    <property type="protein sequence ID" value="EMI20485.1"/>
    <property type="molecule type" value="Genomic_DNA"/>
</dbReference>
<evidence type="ECO:0000313" key="2">
    <source>
        <dbReference type="EMBL" id="EMI20485.1"/>
    </source>
</evidence>
<evidence type="ECO:0000313" key="3">
    <source>
        <dbReference type="Proteomes" id="UP000011991"/>
    </source>
</evidence>
<organism evidence="2 3">
    <name type="scientific">Rhodopirellula maiorica SM1</name>
    <dbReference type="NCBI Taxonomy" id="1265738"/>
    <lineage>
        <taxon>Bacteria</taxon>
        <taxon>Pseudomonadati</taxon>
        <taxon>Planctomycetota</taxon>
        <taxon>Planctomycetia</taxon>
        <taxon>Pirellulales</taxon>
        <taxon>Pirellulaceae</taxon>
        <taxon>Novipirellula</taxon>
    </lineage>
</organism>
<proteinExistence type="predicted"/>
<comment type="caution">
    <text evidence="2">The sequence shown here is derived from an EMBL/GenBank/DDBJ whole genome shotgun (WGS) entry which is preliminary data.</text>
</comment>
<sequence>MSWSSSSKIFFLLIFLLSTGCGGGGTPTSVAEDDEIAQYLSENPEAAETDLDVDVNVENDE</sequence>
<name>M5RMF3_9BACT</name>
<accession>M5RMF3</accession>
<evidence type="ECO:0000256" key="1">
    <source>
        <dbReference type="SAM" id="SignalP"/>
    </source>
</evidence>
<dbReference type="AlphaFoldDB" id="M5RMF3"/>
<dbReference type="PATRIC" id="fig|1265738.3.peg.2603"/>
<keyword evidence="1" id="KW-0732">Signal</keyword>